<dbReference type="OrthoDB" id="4096201at2759"/>
<evidence type="ECO:0000313" key="4">
    <source>
        <dbReference type="Proteomes" id="UP000095023"/>
    </source>
</evidence>
<dbReference type="AlphaFoldDB" id="A0A1E4TEK7"/>
<protein>
    <submittedName>
        <fullName evidence="3">Uncharacterized protein</fullName>
    </submittedName>
</protein>
<feature type="coiled-coil region" evidence="1">
    <location>
        <begin position="215"/>
        <end position="276"/>
    </location>
</feature>
<organism evidence="3 4">
    <name type="scientific">Tortispora caseinolytica NRRL Y-17796</name>
    <dbReference type="NCBI Taxonomy" id="767744"/>
    <lineage>
        <taxon>Eukaryota</taxon>
        <taxon>Fungi</taxon>
        <taxon>Dikarya</taxon>
        <taxon>Ascomycota</taxon>
        <taxon>Saccharomycotina</taxon>
        <taxon>Trigonopsidomycetes</taxon>
        <taxon>Trigonopsidales</taxon>
        <taxon>Trigonopsidaceae</taxon>
        <taxon>Tortispora</taxon>
    </lineage>
</organism>
<reference evidence="4" key="1">
    <citation type="submission" date="2016-02" db="EMBL/GenBank/DDBJ databases">
        <title>Comparative genomics of biotechnologically important yeasts.</title>
        <authorList>
            <consortium name="DOE Joint Genome Institute"/>
            <person name="Riley R."/>
            <person name="Haridas S."/>
            <person name="Wolfe K.H."/>
            <person name="Lopes M.R."/>
            <person name="Hittinger C.T."/>
            <person name="Goker M."/>
            <person name="Salamov A."/>
            <person name="Wisecaver J."/>
            <person name="Long T.M."/>
            <person name="Aerts A.L."/>
            <person name="Barry K."/>
            <person name="Choi C."/>
            <person name="Clum A."/>
            <person name="Coughlan A.Y."/>
            <person name="Deshpande S."/>
            <person name="Douglass A.P."/>
            <person name="Hanson S.J."/>
            <person name="Klenk H.-P."/>
            <person name="Labutti K."/>
            <person name="Lapidus A."/>
            <person name="Lindquist E."/>
            <person name="Lipzen A."/>
            <person name="Meier-Kolthoff J.P."/>
            <person name="Ohm R.A."/>
            <person name="Otillar R.P."/>
            <person name="Pangilinan J."/>
            <person name="Peng Y."/>
            <person name="Rokas A."/>
            <person name="Rosa C.A."/>
            <person name="Scheuner C."/>
            <person name="Sibirny A.A."/>
            <person name="Slot J.C."/>
            <person name="Stielow J.B."/>
            <person name="Sun H."/>
            <person name="Kurtzman C.P."/>
            <person name="Blackwell M."/>
            <person name="Jeffries T.W."/>
            <person name="Grigoriev I.V."/>
        </authorList>
    </citation>
    <scope>NUCLEOTIDE SEQUENCE [LARGE SCALE GENOMIC DNA]</scope>
    <source>
        <strain evidence="4">NRRL Y-17796</strain>
    </source>
</reference>
<dbReference type="EMBL" id="KV453842">
    <property type="protein sequence ID" value="ODV90201.1"/>
    <property type="molecule type" value="Genomic_DNA"/>
</dbReference>
<proteinExistence type="predicted"/>
<name>A0A1E4TEK7_9ASCO</name>
<evidence type="ECO:0000256" key="2">
    <source>
        <dbReference type="SAM" id="MobiDB-lite"/>
    </source>
</evidence>
<keyword evidence="1" id="KW-0175">Coiled coil</keyword>
<keyword evidence="4" id="KW-1185">Reference proteome</keyword>
<accession>A0A1E4TEK7</accession>
<evidence type="ECO:0000256" key="1">
    <source>
        <dbReference type="SAM" id="Coils"/>
    </source>
</evidence>
<dbReference type="Proteomes" id="UP000095023">
    <property type="component" value="Unassembled WGS sequence"/>
</dbReference>
<gene>
    <name evidence="3" type="ORF">CANCADRAFT_56770</name>
</gene>
<feature type="region of interest" description="Disordered" evidence="2">
    <location>
        <begin position="16"/>
        <end position="38"/>
    </location>
</feature>
<sequence>MTTLISSHNTATPANVAAVSTKTAESLPHLSKKDIDNSDTKCRKRCSYVALEFSLPSPPEYSGSDAEEEDQDRADAIQETHAKPDGLLSRVKRPCLRRNSSIRDRRLSKSSRGAPKCDLAARQRCLDYLVEAVDEAWARYYDSTSNAELEIYTEDAMSGSGELTMAAKLYYSESEADLSDSSSASYDSAASATSANTAVTSESCIASTLPKNVRLQNIKDRLLSAKYELEELVDDDTRKAAALFWSRWDKVKYTALDLCEEDEEDSDQKLEQLEDGRWNCDYNN</sequence>
<evidence type="ECO:0000313" key="3">
    <source>
        <dbReference type="EMBL" id="ODV90201.1"/>
    </source>
</evidence>